<feature type="transmembrane region" description="Helical" evidence="1">
    <location>
        <begin position="178"/>
        <end position="201"/>
    </location>
</feature>
<organism evidence="3 4">
    <name type="scientific">Candidatus Magnetaquiglobus chichijimensis</name>
    <dbReference type="NCBI Taxonomy" id="3141448"/>
    <lineage>
        <taxon>Bacteria</taxon>
        <taxon>Pseudomonadati</taxon>
        <taxon>Pseudomonadota</taxon>
        <taxon>Magnetococcia</taxon>
        <taxon>Magnetococcales</taxon>
        <taxon>Candidatus Magnetaquicoccaceae</taxon>
        <taxon>Candidatus Magnetaquiglobus</taxon>
    </lineage>
</organism>
<proteinExistence type="predicted"/>
<sequence>MELHFWSATGMYAMASAWVIFHQLRGHRSETVAVWWLVLAGWVMQGVPMIRELIGSGGQVGMNLALSLEWSSWVMGLLYLAGWRLLGREARLAGVLLLPLMVLTLGGALFLSTAAPEARGVTGPLLIGHLVLSLLAYGLFTIAAIFALMDAFQEHALKSKHLGALFEMLPPLNALESTLFLMVRMGFLLLTTSMVTGALHAHEQKGVYFVFSHKVVFTWATWLVFGVLLVGRHYQGWRGRRAVRFTLWGYGLLVLAFLGVKFVKEFIILNH</sequence>
<protein>
    <submittedName>
        <fullName evidence="3">Cytochrome c biogenesis protein CcsA</fullName>
    </submittedName>
</protein>
<dbReference type="InterPro" id="IPR002541">
    <property type="entry name" value="Cyt_c_assembly"/>
</dbReference>
<dbReference type="EMBL" id="BAAFGK010000001">
    <property type="protein sequence ID" value="GAB0056095.1"/>
    <property type="molecule type" value="Genomic_DNA"/>
</dbReference>
<feature type="transmembrane region" description="Helical" evidence="1">
    <location>
        <begin position="6"/>
        <end position="24"/>
    </location>
</feature>
<dbReference type="Pfam" id="PF01578">
    <property type="entry name" value="Cytochrom_C_asm"/>
    <property type="match status" value="1"/>
</dbReference>
<feature type="transmembrane region" description="Helical" evidence="1">
    <location>
        <begin position="126"/>
        <end position="149"/>
    </location>
</feature>
<gene>
    <name evidence="3" type="primary">ccsA</name>
    <name evidence="3" type="ORF">SIID45300_00395</name>
</gene>
<feature type="transmembrane region" description="Helical" evidence="1">
    <location>
        <begin position="31"/>
        <end position="50"/>
    </location>
</feature>
<dbReference type="PANTHER" id="PTHR38034">
    <property type="entry name" value="INNER MEMBRANE PROTEIN YPJD"/>
    <property type="match status" value="1"/>
</dbReference>
<dbReference type="Proteomes" id="UP001628193">
    <property type="component" value="Unassembled WGS sequence"/>
</dbReference>
<evidence type="ECO:0000313" key="3">
    <source>
        <dbReference type="EMBL" id="GAB0056095.1"/>
    </source>
</evidence>
<dbReference type="RefSeq" id="WP_420903806.1">
    <property type="nucleotide sequence ID" value="NZ_BAAFGK010000001.1"/>
</dbReference>
<accession>A0ABQ0C5C2</accession>
<feature type="transmembrane region" description="Helical" evidence="1">
    <location>
        <begin position="70"/>
        <end position="86"/>
    </location>
</feature>
<feature type="domain" description="Cytochrome c assembly protein" evidence="2">
    <location>
        <begin position="68"/>
        <end position="267"/>
    </location>
</feature>
<keyword evidence="4" id="KW-1185">Reference proteome</keyword>
<keyword evidence="1" id="KW-0472">Membrane</keyword>
<feature type="transmembrane region" description="Helical" evidence="1">
    <location>
        <begin position="242"/>
        <end position="263"/>
    </location>
</feature>
<keyword evidence="1" id="KW-1133">Transmembrane helix</keyword>
<dbReference type="InterPro" id="IPR052372">
    <property type="entry name" value="YpjD/HemX"/>
</dbReference>
<name>A0ABQ0C5C2_9PROT</name>
<feature type="transmembrane region" description="Helical" evidence="1">
    <location>
        <begin position="207"/>
        <end position="230"/>
    </location>
</feature>
<dbReference type="PANTHER" id="PTHR38034:SF1">
    <property type="entry name" value="INNER MEMBRANE PROTEIN YPJD"/>
    <property type="match status" value="1"/>
</dbReference>
<reference evidence="3 4" key="1">
    <citation type="submission" date="2024-09" db="EMBL/GenBank/DDBJ databases">
        <title>Draft genome sequence of Candidatus Magnetaquicoccaceae bacterium FCR-1.</title>
        <authorList>
            <person name="Shimoshige H."/>
            <person name="Shimamura S."/>
            <person name="Taoka A."/>
            <person name="Kobayashi H."/>
            <person name="Maekawa T."/>
        </authorList>
    </citation>
    <scope>NUCLEOTIDE SEQUENCE [LARGE SCALE GENOMIC DNA]</scope>
    <source>
        <strain evidence="3 4">FCR-1</strain>
    </source>
</reference>
<keyword evidence="1" id="KW-0812">Transmembrane</keyword>
<evidence type="ECO:0000313" key="4">
    <source>
        <dbReference type="Proteomes" id="UP001628193"/>
    </source>
</evidence>
<comment type="caution">
    <text evidence="3">The sequence shown here is derived from an EMBL/GenBank/DDBJ whole genome shotgun (WGS) entry which is preliminary data.</text>
</comment>
<evidence type="ECO:0000259" key="2">
    <source>
        <dbReference type="Pfam" id="PF01578"/>
    </source>
</evidence>
<feature type="transmembrane region" description="Helical" evidence="1">
    <location>
        <begin position="93"/>
        <end position="114"/>
    </location>
</feature>
<evidence type="ECO:0000256" key="1">
    <source>
        <dbReference type="SAM" id="Phobius"/>
    </source>
</evidence>